<evidence type="ECO:0000313" key="3">
    <source>
        <dbReference type="Proteomes" id="UP000692954"/>
    </source>
</evidence>
<name>A0A8S1QHI7_9CILI</name>
<feature type="transmembrane region" description="Helical" evidence="1">
    <location>
        <begin position="1817"/>
        <end position="1836"/>
    </location>
</feature>
<reference evidence="2" key="1">
    <citation type="submission" date="2021-01" db="EMBL/GenBank/DDBJ databases">
        <authorList>
            <consortium name="Genoscope - CEA"/>
            <person name="William W."/>
        </authorList>
    </citation>
    <scope>NUCLEOTIDE SEQUENCE</scope>
</reference>
<dbReference type="PANTHER" id="PTHR45816:SF4">
    <property type="entry name" value="RYR_IP3R HOMOLOGY ASSOCIATED DOMAIN-CONTAINING PROTEIN"/>
    <property type="match status" value="1"/>
</dbReference>
<keyword evidence="1" id="KW-0472">Membrane</keyword>
<evidence type="ECO:0000313" key="2">
    <source>
        <dbReference type="EMBL" id="CAD8115289.1"/>
    </source>
</evidence>
<accession>A0A8S1QHI7</accession>
<feature type="transmembrane region" description="Helical" evidence="1">
    <location>
        <begin position="1757"/>
        <end position="1781"/>
    </location>
</feature>
<feature type="transmembrane region" description="Helical" evidence="1">
    <location>
        <begin position="1906"/>
        <end position="1929"/>
    </location>
</feature>
<dbReference type="EMBL" id="CAJJDN010000108">
    <property type="protein sequence ID" value="CAD8115289.1"/>
    <property type="molecule type" value="Genomic_DNA"/>
</dbReference>
<sequence length="2022" mass="240183">MLNSRKSQIPDFNQAIKSQECSINTNKMIIQEMYQCAQCFDYPHGICKYCFEHCHKKNRNQYHQQAKLIKIKGNFKCECGLFKHKKKQLNIQQCPLNSQAFCPIQNCVVCKTNLCEFCLKNCKHTHNFIKGEGCKCNQLHSKYKLRLYYMEYLKKYSIIKNLQYKPENELFALKVANSLLNNFDVFEYLFGELKNTFEIIFNELETGDFNLTCIWSQKLIDSQPEEKNLNEKILESFTERSFPYTKIISIFVFMESLLTKLKYNLMYLDDKIWQCMTSSQIKFLVSQYYILSQNLQESAKEKLSHLVLKILKIQSIQLKYQFCQFRKIYTMDIENSTPIQRNQIRKYNQRLDNGIMQVELTELIKRYYRILFDIEITNPILSKLLIVLLKYVKMGLQTGILIKTQVIFKVILNLEKLCKDIDYYNQQKSFGQIQRFFTEQMFNLLSKILILTYFQIKDDQFYDILNEQISRNEKRQISLIDKYTASFFFEKKKKNLQIDLFYNGESEKLQIIWRVFINIVINQNLNGQYYNQMMNPQTKLNHIIQTMLRENLFVDTTLRTQIMQLQIEDLLLWKYEQLTILNQDFQIELNNFKSEWNKFLRNSYQNSFELEDSELEKLQTLCKKLLKSKYFIELQDFEINQEKMFENQKKAKSAKNLQDELKKHLKQDMKIIKQTQQLLYEKGVDFIIIRYCQFLIQNQFENAFNLDIIINITTLMFKILKLMINYNQQLINQIYTVENLSLFQRIAEKELPYFGKCTLNNIIIKFHFDVVLRSGFLIVYQYCFINPQFLLQHLINLNEILNNQFDNSLEITQKHASIILYNKHQIFELVIAILEFIITSNEMNRDYLQYHQICENLYNKILPQVLHHLNDILNSYTPETSSDNLSMNQNYKTYSFMSLNSSLELIQNELSNNPGGSPKNQLSQMSFYSINSLNQSQINYQSFTMKQLNEKFIKQEEDLSNQLGLGITTILLVHSFIRFMNLIIDYFNRNQLLESLESLEQSSIIDQIEKIHSYFSLQLKQYQQYQLYQGYLNGFEELVQVMEKFQNLVNYSLANKHDNSKPPEIFQVQDNNLSVAISQKAIDDIVKFKDKSVFQALNKVLLKSKLKRIELENDVLEQNAIVQLIKKEYQNRSKEQCSIIFIDVLIELLQQQTSFERSRNLEYPNTIFISHINYIIQFQRLLQAETKPVQQIINTSIQSQDLKYHNFKKNFNSFLQYLSENIIPFLFNKVIEYQDQPYLSIVINSGKYSIIVLEFIRYLAEGQNSEMQKYVGESGLFLRILNLLVDLFKSKQILEIVRESNNQNKIKSQTKTTFQKAVHNVRNMQLKKKNSSTTDYLLKFLQKRKNSQKKTSTQNEFMQFGIHSTQGDQYGIDVSQAFLKLFAHTIITIAEFNQGSQQNNQKLTFSELSKNRVWQVIIQILTVRTNENQQNSVYTLRLYIFQLILSLLEDSERNSDDFQYIMNLINHKLLEETLTQTYRALIIFNKLDLKDLSTIDSQLTEKYRRELGDNINESLIFDSKILIKILYQIYKMLNLYSTASLEICQYLKDQKQQRLQSQTQLFKREGDYLAKSAFQFIFNIVGSIEYVNQKEQIEIFHFLKPPMCFFLSEETKQQFLLETIDRSNPASKMASIFDSIPQFMTEMKENMTKYRKSQFFERLISVAISQNFKHRYLAISITVLNIIVILIISQTAFFKLEKDENGIKKNYYESHSIILSLCQLLLIFTSLLALICQLFFRMSIYYQISCKEVKHTFYNTFVIMFSILQRRDIFQFFLHFILSILGTFEPFFYYLQSFCFIYISQTMSSVLEALRLRWSQFLGIFSVLLIILNAYSYIGFRRFTTSFQLDVIVHPENDILEEEYLCDTPAHCFISLVYFGLREGSGLAAHGDVESFHQSSDFFPRFAFDFSFFMIVTLIMINIINGIIIDTFAELRDKQQQNEYDRNNVCVICSLERWEFEKKGLQFQEHLDEVHSLSNYIAFIVHLLQVGKQNMNGIETHIYTKIINRDMSWTPLKKTLQLLDKL</sequence>
<feature type="transmembrane region" description="Helical" evidence="1">
    <location>
        <begin position="1713"/>
        <end position="1736"/>
    </location>
</feature>
<dbReference type="OrthoDB" id="299843at2759"/>
<keyword evidence="1" id="KW-1133">Transmembrane helix</keyword>
<dbReference type="GO" id="GO:0006816">
    <property type="term" value="P:calcium ion transport"/>
    <property type="evidence" value="ECO:0007669"/>
    <property type="project" value="InterPro"/>
</dbReference>
<proteinExistence type="predicted"/>
<keyword evidence="1" id="KW-0812">Transmembrane</keyword>
<comment type="caution">
    <text evidence="2">The sequence shown here is derived from an EMBL/GenBank/DDBJ whole genome shotgun (WGS) entry which is preliminary data.</text>
</comment>
<evidence type="ECO:0000256" key="1">
    <source>
        <dbReference type="SAM" id="Phobius"/>
    </source>
</evidence>
<dbReference type="Proteomes" id="UP000692954">
    <property type="component" value="Unassembled WGS sequence"/>
</dbReference>
<feature type="transmembrane region" description="Helical" evidence="1">
    <location>
        <begin position="1672"/>
        <end position="1693"/>
    </location>
</feature>
<gene>
    <name evidence="2" type="ORF">PSON_ATCC_30995.1.T1080031</name>
</gene>
<protein>
    <submittedName>
        <fullName evidence="2">Uncharacterized protein</fullName>
    </submittedName>
</protein>
<keyword evidence="3" id="KW-1185">Reference proteome</keyword>
<dbReference type="PANTHER" id="PTHR45816">
    <property type="entry name" value="MIR DOMAIN-CONTAINING PROTEIN"/>
    <property type="match status" value="1"/>
</dbReference>
<dbReference type="InterPro" id="IPR015925">
    <property type="entry name" value="Ryanodine_IP3_receptor"/>
</dbReference>
<organism evidence="2 3">
    <name type="scientific">Paramecium sonneborni</name>
    <dbReference type="NCBI Taxonomy" id="65129"/>
    <lineage>
        <taxon>Eukaryota</taxon>
        <taxon>Sar</taxon>
        <taxon>Alveolata</taxon>
        <taxon>Ciliophora</taxon>
        <taxon>Intramacronucleata</taxon>
        <taxon>Oligohymenophorea</taxon>
        <taxon>Peniculida</taxon>
        <taxon>Parameciidae</taxon>
        <taxon>Paramecium</taxon>
    </lineage>
</organism>